<keyword evidence="2" id="KW-1185">Reference proteome</keyword>
<dbReference type="EMBL" id="MIPY01000061">
    <property type="protein sequence ID" value="OES24459.1"/>
    <property type="molecule type" value="Genomic_DNA"/>
</dbReference>
<comment type="caution">
    <text evidence="1">The sequence shown here is derived from an EMBL/GenBank/DDBJ whole genome shotgun (WGS) entry which is preliminary data.</text>
</comment>
<dbReference type="Proteomes" id="UP000095392">
    <property type="component" value="Unassembled WGS sequence"/>
</dbReference>
<protein>
    <submittedName>
        <fullName evidence="1">Uncharacterized protein</fullName>
    </submittedName>
</protein>
<evidence type="ECO:0000313" key="2">
    <source>
        <dbReference type="Proteomes" id="UP000095392"/>
    </source>
</evidence>
<organism evidence="1 2">
    <name type="scientific">Alteromonas macleodii</name>
    <name type="common">Pseudoalteromonas macleodii</name>
    <dbReference type="NCBI Taxonomy" id="28108"/>
    <lineage>
        <taxon>Bacteria</taxon>
        <taxon>Pseudomonadati</taxon>
        <taxon>Pseudomonadota</taxon>
        <taxon>Gammaproteobacteria</taxon>
        <taxon>Alteromonadales</taxon>
        <taxon>Alteromonadaceae</taxon>
        <taxon>Alteromonas/Salinimonas group</taxon>
        <taxon>Alteromonas</taxon>
    </lineage>
</organism>
<proteinExistence type="predicted"/>
<dbReference type="RefSeq" id="WP_069945628.1">
    <property type="nucleotide sequence ID" value="NZ_MIPW01000036.1"/>
</dbReference>
<accession>A0AB36FQY0</accession>
<evidence type="ECO:0000313" key="1">
    <source>
        <dbReference type="EMBL" id="OES24459.1"/>
    </source>
</evidence>
<sequence length="142" mass="16021">MSTGNTTHEAKRDSFESVLIRYVAQQSRFANSYDNLATFLSAASGKSINGRKITFMARGEAYAKKWLMDLLLKTALQFGWAPSSAEDWEDVIWALTGKRQSVYGGDNQQIYVDLAELSGKPEQLFESNFQEMLQETNYGRSV</sequence>
<gene>
    <name evidence="1" type="ORF">BFV95_4726</name>
</gene>
<reference evidence="1 2" key="1">
    <citation type="submission" date="2016-09" db="EMBL/GenBank/DDBJ databases">
        <title>Draft Genome Sequence of four Alteromonas macleodii strains isolated from copper coupons and grown long-term at elevated copper levels.</title>
        <authorList>
            <person name="Cusick K."/>
            <person name="Dale J."/>
            <person name="Little B."/>
            <person name="Biffinger J."/>
        </authorList>
    </citation>
    <scope>NUCLEOTIDE SEQUENCE [LARGE SCALE GENOMIC DNA]</scope>
    <source>
        <strain evidence="1 2">KCP01</strain>
    </source>
</reference>
<name>A0AB36FQY0_ALTMA</name>
<dbReference type="AlphaFoldDB" id="A0AB36FQY0"/>